<keyword evidence="1" id="KW-0479">Metal-binding</keyword>
<dbReference type="GO" id="GO:0046872">
    <property type="term" value="F:metal ion binding"/>
    <property type="evidence" value="ECO:0007669"/>
    <property type="project" value="UniProtKB-KW"/>
</dbReference>
<dbReference type="InterPro" id="IPR036081">
    <property type="entry name" value="Translin_sf"/>
</dbReference>
<dbReference type="SUPFAM" id="SSF74784">
    <property type="entry name" value="Translin"/>
    <property type="match status" value="1"/>
</dbReference>
<feature type="binding site" evidence="1">
    <location>
        <position position="88"/>
    </location>
    <ligand>
        <name>Mg(2+)</name>
        <dbReference type="ChEBI" id="CHEBI:18420"/>
    </ligand>
</feature>
<dbReference type="CDD" id="cd14820">
    <property type="entry name" value="TRAX"/>
    <property type="match status" value="1"/>
</dbReference>
<gene>
    <name evidence="2" type="ORF">ENO26_06105</name>
</gene>
<feature type="binding site" evidence="1">
    <location>
        <position position="124"/>
    </location>
    <ligand>
        <name>Mg(2+)</name>
        <dbReference type="ChEBI" id="CHEBI:18420"/>
    </ligand>
</feature>
<dbReference type="AlphaFoldDB" id="A0A7J2U4K8"/>
<proteinExistence type="predicted"/>
<dbReference type="Pfam" id="PF01997">
    <property type="entry name" value="Translin"/>
    <property type="match status" value="1"/>
</dbReference>
<evidence type="ECO:0008006" key="3">
    <source>
        <dbReference type="Google" id="ProtNLM"/>
    </source>
</evidence>
<dbReference type="GO" id="GO:0043565">
    <property type="term" value="F:sequence-specific DNA binding"/>
    <property type="evidence" value="ECO:0007669"/>
    <property type="project" value="InterPro"/>
</dbReference>
<keyword evidence="1" id="KW-0460">Magnesium</keyword>
<dbReference type="InterPro" id="IPR002848">
    <property type="entry name" value="Translin_fam"/>
</dbReference>
<name>A0A7J2U4K8_9CREN</name>
<reference evidence="2" key="1">
    <citation type="journal article" date="2020" name="mSystems">
        <title>Genome- and Community-Level Interaction Insights into Carbon Utilization and Element Cycling Functions of Hydrothermarchaeota in Hydrothermal Sediment.</title>
        <authorList>
            <person name="Zhou Z."/>
            <person name="Liu Y."/>
            <person name="Xu W."/>
            <person name="Pan J."/>
            <person name="Luo Z.H."/>
            <person name="Li M."/>
        </authorList>
    </citation>
    <scope>NUCLEOTIDE SEQUENCE [LARGE SCALE GENOMIC DNA]</scope>
    <source>
        <strain evidence="2">SpSt-125</strain>
    </source>
</reference>
<dbReference type="Gene3D" id="1.20.58.2140">
    <property type="match status" value="1"/>
</dbReference>
<dbReference type="EMBL" id="DSEU01000040">
    <property type="protein sequence ID" value="HEM67122.1"/>
    <property type="molecule type" value="Genomic_DNA"/>
</dbReference>
<accession>A0A7J2U4K8</accession>
<evidence type="ECO:0000256" key="1">
    <source>
        <dbReference type="PIRSR" id="PIRSR602848-1"/>
    </source>
</evidence>
<organism evidence="2">
    <name type="scientific">Ignisphaera aggregans</name>
    <dbReference type="NCBI Taxonomy" id="334771"/>
    <lineage>
        <taxon>Archaea</taxon>
        <taxon>Thermoproteota</taxon>
        <taxon>Thermoprotei</taxon>
        <taxon>Desulfurococcales</taxon>
        <taxon>Desulfurococcaceae</taxon>
        <taxon>Ignisphaera</taxon>
    </lineage>
</organism>
<comment type="caution">
    <text evidence="2">The sequence shown here is derived from an EMBL/GenBank/DDBJ whole genome shotgun (WGS) entry which is preliminary data.</text>
</comment>
<evidence type="ECO:0000313" key="2">
    <source>
        <dbReference type="EMBL" id="HEM67122.1"/>
    </source>
</evidence>
<protein>
    <recommendedName>
        <fullName evidence="3">Haloacid dehalogenase</fullName>
    </recommendedName>
</protein>
<sequence>MVIDIPIEDLMKYLENLYSAREYLIKQSRDILTLCRRAIVSCIHDNPEAARYVSELMMLFEKYKEFAKMYPQLFFSNFYRSIESEYVEAIEFCSIIRGNKFPSYKDLDVSPTSFVLGLLDMLGELKRYSLELIKRERYDESLHVFEVAENIFNQLEELAFAENVITGLKRKLDIYRKVLDDWKELLIDIVSREKLKKIIEQVKSHQR</sequence>